<feature type="domain" description="Beta-Casp" evidence="3">
    <location>
        <begin position="255"/>
        <end position="383"/>
    </location>
</feature>
<gene>
    <name evidence="4" type="ORF">TW72_13680</name>
</gene>
<dbReference type="AlphaFoldDB" id="A0A0F4PUF4"/>
<dbReference type="InterPro" id="IPR001279">
    <property type="entry name" value="Metallo-B-lactamas"/>
</dbReference>
<name>A0A0F4PUF4_9GAMM</name>
<organism evidence="4 5">
    <name type="scientific">Pseudoalteromonas ruthenica</name>
    <dbReference type="NCBI Taxonomy" id="151081"/>
    <lineage>
        <taxon>Bacteria</taxon>
        <taxon>Pseudomonadati</taxon>
        <taxon>Pseudomonadota</taxon>
        <taxon>Gammaproteobacteria</taxon>
        <taxon>Alteromonadales</taxon>
        <taxon>Pseudoalteromonadaceae</taxon>
        <taxon>Pseudoalteromonas</taxon>
    </lineage>
</organism>
<dbReference type="SUPFAM" id="SSF56281">
    <property type="entry name" value="Metallo-hydrolase/oxidoreductase"/>
    <property type="match status" value="1"/>
</dbReference>
<protein>
    <submittedName>
        <fullName evidence="4">Beta-lactamase</fullName>
    </submittedName>
</protein>
<dbReference type="Pfam" id="PF07521">
    <property type="entry name" value="RMMBL"/>
    <property type="match status" value="1"/>
</dbReference>
<dbReference type="eggNOG" id="COG1236">
    <property type="taxonomic scope" value="Bacteria"/>
</dbReference>
<keyword evidence="5" id="KW-1185">Reference proteome</keyword>
<dbReference type="SMART" id="SM00849">
    <property type="entry name" value="Lactamase_B"/>
    <property type="match status" value="1"/>
</dbReference>
<dbReference type="PANTHER" id="PTHR11203">
    <property type="entry name" value="CLEAVAGE AND POLYADENYLATION SPECIFICITY FACTOR FAMILY MEMBER"/>
    <property type="match status" value="1"/>
</dbReference>
<evidence type="ECO:0000259" key="2">
    <source>
        <dbReference type="SMART" id="SM00849"/>
    </source>
</evidence>
<dbReference type="InterPro" id="IPR011108">
    <property type="entry name" value="RMMBL"/>
</dbReference>
<dbReference type="GeneID" id="58229545"/>
<dbReference type="Pfam" id="PF10996">
    <property type="entry name" value="Beta-Casp"/>
    <property type="match status" value="1"/>
</dbReference>
<evidence type="ECO:0000256" key="1">
    <source>
        <dbReference type="ARBA" id="ARBA00022801"/>
    </source>
</evidence>
<proteinExistence type="predicted"/>
<feature type="domain" description="Metallo-beta-lactamase" evidence="2">
    <location>
        <begin position="14"/>
        <end position="250"/>
    </location>
</feature>
<dbReference type="RefSeq" id="WP_045980428.1">
    <property type="nucleotide sequence ID" value="NZ_JXXY01000018.1"/>
</dbReference>
<evidence type="ECO:0000313" key="5">
    <source>
        <dbReference type="Proteomes" id="UP000033664"/>
    </source>
</evidence>
<dbReference type="OrthoDB" id="9803916at2"/>
<dbReference type="GO" id="GO:0004521">
    <property type="term" value="F:RNA endonuclease activity"/>
    <property type="evidence" value="ECO:0007669"/>
    <property type="project" value="TreeGrafter"/>
</dbReference>
<dbReference type="SMART" id="SM01027">
    <property type="entry name" value="Beta-Casp"/>
    <property type="match status" value="1"/>
</dbReference>
<evidence type="ECO:0000259" key="3">
    <source>
        <dbReference type="SMART" id="SM01027"/>
    </source>
</evidence>
<dbReference type="PATRIC" id="fig|151081.8.peg.3406"/>
<dbReference type="InterPro" id="IPR036866">
    <property type="entry name" value="RibonucZ/Hydroxyglut_hydro"/>
</dbReference>
<dbReference type="CDD" id="cd16295">
    <property type="entry name" value="TTHA0252-CPSF-like_MBL-fold"/>
    <property type="match status" value="1"/>
</dbReference>
<evidence type="ECO:0000313" key="4">
    <source>
        <dbReference type="EMBL" id="KJY98759.1"/>
    </source>
</evidence>
<comment type="caution">
    <text evidence="4">The sequence shown here is derived from an EMBL/GenBank/DDBJ whole genome shotgun (WGS) entry which is preliminary data.</text>
</comment>
<accession>A0A0F4PUF4</accession>
<dbReference type="InterPro" id="IPR022712">
    <property type="entry name" value="Beta_Casp"/>
</dbReference>
<dbReference type="PANTHER" id="PTHR11203:SF37">
    <property type="entry name" value="INTEGRATOR COMPLEX SUBUNIT 11"/>
    <property type="match status" value="1"/>
</dbReference>
<dbReference type="GO" id="GO:0016787">
    <property type="term" value="F:hydrolase activity"/>
    <property type="evidence" value="ECO:0007669"/>
    <property type="project" value="UniProtKB-KW"/>
</dbReference>
<dbReference type="Gene3D" id="3.40.50.10890">
    <property type="match status" value="1"/>
</dbReference>
<dbReference type="EMBL" id="JXXZ01000010">
    <property type="protein sequence ID" value="KJY98759.1"/>
    <property type="molecule type" value="Genomic_DNA"/>
</dbReference>
<dbReference type="InterPro" id="IPR050698">
    <property type="entry name" value="MBL"/>
</dbReference>
<keyword evidence="1" id="KW-0378">Hydrolase</keyword>
<reference evidence="4 5" key="1">
    <citation type="journal article" date="2015" name="BMC Genomics">
        <title>Genome mining reveals unlocked bioactive potential of marine Gram-negative bacteria.</title>
        <authorList>
            <person name="Machado H."/>
            <person name="Sonnenschein E.C."/>
            <person name="Melchiorsen J."/>
            <person name="Gram L."/>
        </authorList>
    </citation>
    <scope>NUCLEOTIDE SEQUENCE [LARGE SCALE GENOMIC DNA]</scope>
    <source>
        <strain evidence="4 5">S3137</strain>
    </source>
</reference>
<dbReference type="Gene3D" id="3.60.15.10">
    <property type="entry name" value="Ribonuclease Z/Hydroxyacylglutathione hydrolase-like"/>
    <property type="match status" value="1"/>
</dbReference>
<sequence length="467" mass="51827">MAEITFYGAAQEVTGSCHLVSSPALGAVLLDCGLHQGMKAKTEAVREQFPFNPYSLDAVILSHAHLDHCGRLPLLVHDGFNGDIYCTEATAQLLPIMLFDALSLYENDLMRENRKLKRKGQCELTPQYTKADVLHVLALLKPTAYQQQRKLADNASVFFYDAGHILGSAIVELKFDEHSRQKTLIFSGDLGNKDTLLMKDPTCLTRADLVVMEGTYGDREHRTQGDTLAQFKDILHRAYTKGGNVMIPAFAVGRTQELLLYLGKLQLAGELDDWHIFLDSPMAIEVTQIYDQWLPTLDCEGVKALCTGEQTLLKHFLSTLHLMVSPEESMSINKITNGALIIAGSGMCTGGRITHHFKHRIWESRNTLIFVGYQAQGTLGRRLVEGAEHIRMFGEQFAVKANVETLGGFSAHAGQQELSDWIGHFQLPLQLALVHGEPGALATLKEKLRCDHGIEAEIPVYGQTIKF</sequence>
<dbReference type="Pfam" id="PF00753">
    <property type="entry name" value="Lactamase_B"/>
    <property type="match status" value="1"/>
</dbReference>
<dbReference type="Proteomes" id="UP000033664">
    <property type="component" value="Unassembled WGS sequence"/>
</dbReference>